<accession>A0A0F9ENY9</accession>
<gene>
    <name evidence="1" type="ORF">LCGC14_2343500</name>
</gene>
<proteinExistence type="predicted"/>
<dbReference type="AlphaFoldDB" id="A0A0F9ENY9"/>
<dbReference type="EMBL" id="LAZR01033952">
    <property type="protein sequence ID" value="KKL46645.1"/>
    <property type="molecule type" value="Genomic_DNA"/>
</dbReference>
<evidence type="ECO:0000313" key="1">
    <source>
        <dbReference type="EMBL" id="KKL46645.1"/>
    </source>
</evidence>
<comment type="caution">
    <text evidence="1">The sequence shown here is derived from an EMBL/GenBank/DDBJ whole genome shotgun (WGS) entry which is preliminary data.</text>
</comment>
<organism evidence="1">
    <name type="scientific">marine sediment metagenome</name>
    <dbReference type="NCBI Taxonomy" id="412755"/>
    <lineage>
        <taxon>unclassified sequences</taxon>
        <taxon>metagenomes</taxon>
        <taxon>ecological metagenomes</taxon>
    </lineage>
</organism>
<reference evidence="1" key="1">
    <citation type="journal article" date="2015" name="Nature">
        <title>Complex archaea that bridge the gap between prokaryotes and eukaryotes.</title>
        <authorList>
            <person name="Spang A."/>
            <person name="Saw J.H."/>
            <person name="Jorgensen S.L."/>
            <person name="Zaremba-Niedzwiedzka K."/>
            <person name="Martijn J."/>
            <person name="Lind A.E."/>
            <person name="van Eijk R."/>
            <person name="Schleper C."/>
            <person name="Guy L."/>
            <person name="Ettema T.J."/>
        </authorList>
    </citation>
    <scope>NUCLEOTIDE SEQUENCE</scope>
</reference>
<protein>
    <submittedName>
        <fullName evidence="1">Uncharacterized protein</fullName>
    </submittedName>
</protein>
<sequence>MAFFARIGSDRPGDTEKAVQALCISATAYTSTLLVQAYQRVNVGIWIGSQISDIISAKGGVGGSVIPGALMSAIFSTASMSITLQRQMVEEMGTDYWHDVDAWSVTVAEGEAASSENVSDKAEPEPVIYRVGTKAGAYESGAALVRLGTS</sequence>
<name>A0A0F9ENY9_9ZZZZ</name>